<dbReference type="PANTHER" id="PTHR22893">
    <property type="entry name" value="NADH OXIDOREDUCTASE-RELATED"/>
    <property type="match status" value="1"/>
</dbReference>
<dbReference type="EMBL" id="KN880460">
    <property type="protein sequence ID" value="KIY70962.1"/>
    <property type="molecule type" value="Genomic_DNA"/>
</dbReference>
<evidence type="ECO:0000313" key="2">
    <source>
        <dbReference type="EMBL" id="KIY70962.1"/>
    </source>
</evidence>
<evidence type="ECO:0000313" key="3">
    <source>
        <dbReference type="Proteomes" id="UP000054007"/>
    </source>
</evidence>
<dbReference type="STRING" id="1314674.A0A0D7BKG3"/>
<dbReference type="GO" id="GO:0010181">
    <property type="term" value="F:FMN binding"/>
    <property type="evidence" value="ECO:0007669"/>
    <property type="project" value="InterPro"/>
</dbReference>
<organism evidence="2 3">
    <name type="scientific">Cylindrobasidium torrendii FP15055 ss-10</name>
    <dbReference type="NCBI Taxonomy" id="1314674"/>
    <lineage>
        <taxon>Eukaryota</taxon>
        <taxon>Fungi</taxon>
        <taxon>Dikarya</taxon>
        <taxon>Basidiomycota</taxon>
        <taxon>Agaricomycotina</taxon>
        <taxon>Agaricomycetes</taxon>
        <taxon>Agaricomycetidae</taxon>
        <taxon>Agaricales</taxon>
        <taxon>Marasmiineae</taxon>
        <taxon>Physalacriaceae</taxon>
        <taxon>Cylindrobasidium</taxon>
    </lineage>
</organism>
<dbReference type="Proteomes" id="UP000054007">
    <property type="component" value="Unassembled WGS sequence"/>
</dbReference>
<feature type="domain" description="NADH:flavin oxidoreductase/NADH oxidase N-terminal" evidence="1">
    <location>
        <begin position="15"/>
        <end position="354"/>
    </location>
</feature>
<dbReference type="SUPFAM" id="SSF51395">
    <property type="entry name" value="FMN-linked oxidoreductases"/>
    <property type="match status" value="1"/>
</dbReference>
<dbReference type="InterPro" id="IPR001155">
    <property type="entry name" value="OxRdtase_FMN_N"/>
</dbReference>
<dbReference type="PANTHER" id="PTHR22893:SF91">
    <property type="entry name" value="NADPH DEHYDROGENASE 2-RELATED"/>
    <property type="match status" value="1"/>
</dbReference>
<dbReference type="InterPro" id="IPR045247">
    <property type="entry name" value="Oye-like"/>
</dbReference>
<reference evidence="2 3" key="1">
    <citation type="journal article" date="2015" name="Fungal Genet. Biol.">
        <title>Evolution of novel wood decay mechanisms in Agaricales revealed by the genome sequences of Fistulina hepatica and Cylindrobasidium torrendii.</title>
        <authorList>
            <person name="Floudas D."/>
            <person name="Held B.W."/>
            <person name="Riley R."/>
            <person name="Nagy L.G."/>
            <person name="Koehler G."/>
            <person name="Ransdell A.S."/>
            <person name="Younus H."/>
            <person name="Chow J."/>
            <person name="Chiniquy J."/>
            <person name="Lipzen A."/>
            <person name="Tritt A."/>
            <person name="Sun H."/>
            <person name="Haridas S."/>
            <person name="LaButti K."/>
            <person name="Ohm R.A."/>
            <person name="Kues U."/>
            <person name="Blanchette R.A."/>
            <person name="Grigoriev I.V."/>
            <person name="Minto R.E."/>
            <person name="Hibbett D.S."/>
        </authorList>
    </citation>
    <scope>NUCLEOTIDE SEQUENCE [LARGE SCALE GENOMIC DNA]</scope>
    <source>
        <strain evidence="2 3">FP15055 ss-10</strain>
    </source>
</reference>
<dbReference type="FunFam" id="3.20.20.70:FF:000138">
    <property type="entry name" value="NADPH dehydrogenase 1"/>
    <property type="match status" value="1"/>
</dbReference>
<sequence length="386" mass="43830">MSILSRESLTEKPALFRPYKLGNIELQHRIVHAPLTRYKAGKDHVQLPIVKEYYRQRTQTPGTLIISEATFITHKAGINPHCPGIYTTEQIRAWREITDVVHTNNCFMFCQIWGLGRSADYEASRLEDPSWSYVSSSPVQLSTKGETPRVLTIPEIQQYVRDFGDAAEVSVGDAGAGFDGVELHFANGYLMDQFFQDVCNKRTDAYGGSVENRCRFPLEVVDEVVKRIGPQKVGVRVSPWSPFQDMGMGDPKPTFTYFVTQLRDNHPDLAFVHVVEPRITGSATVENAENMPQDQSNDFIRDIWAPRPLISAGLYLRESAIKVADEKGDLIAFGRHFLSNPDLPERIMKDLPLNDYHRETFYLRGDESGKGYLDYEVNNTYRKEGS</sequence>
<dbReference type="AlphaFoldDB" id="A0A0D7BKG3"/>
<dbReference type="InterPro" id="IPR013785">
    <property type="entry name" value="Aldolase_TIM"/>
</dbReference>
<evidence type="ECO:0000259" key="1">
    <source>
        <dbReference type="Pfam" id="PF00724"/>
    </source>
</evidence>
<protein>
    <submittedName>
        <fullName evidence="2">FMN-linked oxidoreductase</fullName>
    </submittedName>
</protein>
<accession>A0A0D7BKG3</accession>
<dbReference type="GO" id="GO:0003959">
    <property type="term" value="F:NADPH dehydrogenase activity"/>
    <property type="evidence" value="ECO:0007669"/>
    <property type="project" value="TreeGrafter"/>
</dbReference>
<keyword evidence="3" id="KW-1185">Reference proteome</keyword>
<dbReference type="Pfam" id="PF00724">
    <property type="entry name" value="Oxidored_FMN"/>
    <property type="match status" value="1"/>
</dbReference>
<name>A0A0D7BKG3_9AGAR</name>
<proteinExistence type="predicted"/>
<gene>
    <name evidence="2" type="ORF">CYLTODRAFT_391136</name>
</gene>
<dbReference type="CDD" id="cd02933">
    <property type="entry name" value="OYE_like_FMN"/>
    <property type="match status" value="1"/>
</dbReference>
<dbReference type="Gene3D" id="3.20.20.70">
    <property type="entry name" value="Aldolase class I"/>
    <property type="match status" value="1"/>
</dbReference>
<dbReference type="OrthoDB" id="276546at2759"/>